<evidence type="ECO:0000313" key="1">
    <source>
        <dbReference type="EMBL" id="MEQ2637170.1"/>
    </source>
</evidence>
<proteinExistence type="predicted"/>
<protein>
    <submittedName>
        <fullName evidence="1">Uncharacterized protein</fullName>
    </submittedName>
</protein>
<keyword evidence="2" id="KW-1185">Reference proteome</keyword>
<dbReference type="Proteomes" id="UP001478817">
    <property type="component" value="Unassembled WGS sequence"/>
</dbReference>
<organism evidence="1 2">
    <name type="scientific">Paratractidigestivibacter faecalis</name>
    <dbReference type="NCBI Taxonomy" id="2292441"/>
    <lineage>
        <taxon>Bacteria</taxon>
        <taxon>Bacillati</taxon>
        <taxon>Actinomycetota</taxon>
        <taxon>Coriobacteriia</taxon>
        <taxon>Coriobacteriales</taxon>
        <taxon>Atopobiaceae</taxon>
        <taxon>Paratractidigestivibacter</taxon>
    </lineage>
</organism>
<sequence length="268" mass="29000">MEIYDEVCVASPELAMLQLAARASLPLTIMMASELCGSFAVHEPPQPIKAFLQRIIKADKKIPTVNGWKPFVDANGNLGNLWSRPPLTTPHKLAAFAADSGAKRGVVRLVKATELLVPNAASPFEVQTAMLLGLPSSMGGYGIGGFEANRKVRLNTGGRLLSKKSACYCDLFWEEAGIDVECQSTMVHQNADSFLSDSERTTALRGMGLDVLPITFDQLSDSARFDSFVKVLVGMLGLTLESRTEAVKKATVGLRAEVLAPWETIHHV</sequence>
<name>A0ABV1IE54_9ACTN</name>
<gene>
    <name evidence="1" type="ORF">AAAT05_02230</name>
</gene>
<reference evidence="1 2" key="1">
    <citation type="submission" date="2024-04" db="EMBL/GenBank/DDBJ databases">
        <title>Human intestinal bacterial collection.</title>
        <authorList>
            <person name="Pauvert C."/>
            <person name="Hitch T.C.A."/>
            <person name="Clavel T."/>
        </authorList>
    </citation>
    <scope>NUCLEOTIDE SEQUENCE [LARGE SCALE GENOMIC DNA]</scope>
    <source>
        <strain evidence="1 2">CLA-AA-H197</strain>
    </source>
</reference>
<dbReference type="RefSeq" id="WP_349181584.1">
    <property type="nucleotide sequence ID" value="NZ_JBBNGS010000003.1"/>
</dbReference>
<comment type="caution">
    <text evidence="1">The sequence shown here is derived from an EMBL/GenBank/DDBJ whole genome shotgun (WGS) entry which is preliminary data.</text>
</comment>
<dbReference type="EMBL" id="JBBNGS010000003">
    <property type="protein sequence ID" value="MEQ2637170.1"/>
    <property type="molecule type" value="Genomic_DNA"/>
</dbReference>
<accession>A0ABV1IE54</accession>
<evidence type="ECO:0000313" key="2">
    <source>
        <dbReference type="Proteomes" id="UP001478817"/>
    </source>
</evidence>